<gene>
    <name evidence="1" type="ORF">Zmor_008487</name>
</gene>
<dbReference type="EMBL" id="JALNTZ010000002">
    <property type="protein sequence ID" value="KAJ3664305.1"/>
    <property type="molecule type" value="Genomic_DNA"/>
</dbReference>
<accession>A0AA38IWK0</accession>
<keyword evidence="2" id="KW-1185">Reference proteome</keyword>
<evidence type="ECO:0000313" key="1">
    <source>
        <dbReference type="EMBL" id="KAJ3664305.1"/>
    </source>
</evidence>
<name>A0AA38IWK0_9CUCU</name>
<proteinExistence type="predicted"/>
<protein>
    <submittedName>
        <fullName evidence="1">Uncharacterized protein</fullName>
    </submittedName>
</protein>
<dbReference type="AlphaFoldDB" id="A0AA38IWK0"/>
<evidence type="ECO:0000313" key="2">
    <source>
        <dbReference type="Proteomes" id="UP001168821"/>
    </source>
</evidence>
<reference evidence="1" key="1">
    <citation type="journal article" date="2023" name="G3 (Bethesda)">
        <title>Whole genome assemblies of Zophobas morio and Tenebrio molitor.</title>
        <authorList>
            <person name="Kaur S."/>
            <person name="Stinson S.A."/>
            <person name="diCenzo G.C."/>
        </authorList>
    </citation>
    <scope>NUCLEOTIDE SEQUENCE</scope>
    <source>
        <strain evidence="1">QUZm001</strain>
    </source>
</reference>
<organism evidence="1 2">
    <name type="scientific">Zophobas morio</name>
    <dbReference type="NCBI Taxonomy" id="2755281"/>
    <lineage>
        <taxon>Eukaryota</taxon>
        <taxon>Metazoa</taxon>
        <taxon>Ecdysozoa</taxon>
        <taxon>Arthropoda</taxon>
        <taxon>Hexapoda</taxon>
        <taxon>Insecta</taxon>
        <taxon>Pterygota</taxon>
        <taxon>Neoptera</taxon>
        <taxon>Endopterygota</taxon>
        <taxon>Coleoptera</taxon>
        <taxon>Polyphaga</taxon>
        <taxon>Cucujiformia</taxon>
        <taxon>Tenebrionidae</taxon>
        <taxon>Zophobas</taxon>
    </lineage>
</organism>
<comment type="caution">
    <text evidence="1">The sequence shown here is derived from an EMBL/GenBank/DDBJ whole genome shotgun (WGS) entry which is preliminary data.</text>
</comment>
<sequence length="139" mass="15790">MVKEKPNSIRIYDEEGFRRRAACICVRSDAETEVSIHLFCENYFGKGCVLEGGQCRGMFMPPFRADWRQFEFQKPEPASGVISTRRNRGPIKFSTMGKIELFCPETRASKIALSIIQVTNRFGILVVVKIGRIIDANPN</sequence>
<dbReference type="Proteomes" id="UP001168821">
    <property type="component" value="Unassembled WGS sequence"/>
</dbReference>